<evidence type="ECO:0000256" key="1">
    <source>
        <dbReference type="SAM" id="MobiDB-lite"/>
    </source>
</evidence>
<dbReference type="AlphaFoldDB" id="A0A2G5T833"/>
<reference evidence="3" key="1">
    <citation type="submission" date="2017-10" db="EMBL/GenBank/DDBJ databases">
        <title>Rapid genome shrinkage in a self-fertile nematode reveals novel sperm competition proteins.</title>
        <authorList>
            <person name="Yin D."/>
            <person name="Schwarz E.M."/>
            <person name="Thomas C.G."/>
            <person name="Felde R.L."/>
            <person name="Korf I.F."/>
            <person name="Cutter A.D."/>
            <person name="Schartner C.M."/>
            <person name="Ralston E.J."/>
            <person name="Meyer B.J."/>
            <person name="Haag E.S."/>
        </authorList>
    </citation>
    <scope>NUCLEOTIDE SEQUENCE [LARGE SCALE GENOMIC DNA]</scope>
    <source>
        <strain evidence="3">JU1422</strain>
    </source>
</reference>
<name>A0A2G5T833_9PELO</name>
<dbReference type="EMBL" id="PDUG01000005">
    <property type="protein sequence ID" value="PIC23378.1"/>
    <property type="molecule type" value="Genomic_DNA"/>
</dbReference>
<dbReference type="Proteomes" id="UP000230233">
    <property type="component" value="Chromosome V"/>
</dbReference>
<comment type="caution">
    <text evidence="2">The sequence shown here is derived from an EMBL/GenBank/DDBJ whole genome shotgun (WGS) entry which is preliminary data.</text>
</comment>
<protein>
    <submittedName>
        <fullName evidence="2">Uncharacterized protein</fullName>
    </submittedName>
</protein>
<keyword evidence="3" id="KW-1185">Reference proteome</keyword>
<proteinExistence type="predicted"/>
<organism evidence="2 3">
    <name type="scientific">Caenorhabditis nigoni</name>
    <dbReference type="NCBI Taxonomy" id="1611254"/>
    <lineage>
        <taxon>Eukaryota</taxon>
        <taxon>Metazoa</taxon>
        <taxon>Ecdysozoa</taxon>
        <taxon>Nematoda</taxon>
        <taxon>Chromadorea</taxon>
        <taxon>Rhabditida</taxon>
        <taxon>Rhabditina</taxon>
        <taxon>Rhabditomorpha</taxon>
        <taxon>Rhabditoidea</taxon>
        <taxon>Rhabditidae</taxon>
        <taxon>Peloderinae</taxon>
        <taxon>Caenorhabditis</taxon>
    </lineage>
</organism>
<evidence type="ECO:0000313" key="3">
    <source>
        <dbReference type="Proteomes" id="UP000230233"/>
    </source>
</evidence>
<accession>A0A2G5T833</accession>
<evidence type="ECO:0000313" key="2">
    <source>
        <dbReference type="EMBL" id="PIC23378.1"/>
    </source>
</evidence>
<sequence>MMSRCIEHFVDGPPTKAINFVPTKTIPLLIYIEYHRATAWTDSGVVQSPLLGRFEGLSFFGGEPWEIHSLYMRPSSSSEPEEVPKEETKFKRPKNPVVKVEEDEYGVSSTTKTKRVFKMSPMVAAKICEKCEAEAVKPEPRSPSIPRVTRDDSWIDGSTENALNFHMLLVMWLNTTN</sequence>
<feature type="region of interest" description="Disordered" evidence="1">
    <location>
        <begin position="73"/>
        <end position="95"/>
    </location>
</feature>
<gene>
    <name evidence="2" type="primary">Cni-F13A2.9</name>
    <name evidence="2" type="synonym">Cnig_chr_V.g17100</name>
    <name evidence="2" type="ORF">B9Z55_017100</name>
</gene>